<dbReference type="GO" id="GO:0005737">
    <property type="term" value="C:cytoplasm"/>
    <property type="evidence" value="ECO:0007669"/>
    <property type="project" value="TreeGrafter"/>
</dbReference>
<dbReference type="OrthoDB" id="1930760at2759"/>
<feature type="repeat" description="WD" evidence="8">
    <location>
        <begin position="219"/>
        <end position="261"/>
    </location>
</feature>
<evidence type="ECO:0000256" key="7">
    <source>
        <dbReference type="ARBA" id="ARBA00047551"/>
    </source>
</evidence>
<dbReference type="InterPro" id="IPR052415">
    <property type="entry name" value="Diphthine_MTase"/>
</dbReference>
<proteinExistence type="inferred from homology"/>
<keyword evidence="3" id="KW-0677">Repeat</keyword>
<accession>A0A9N9WBF1</accession>
<dbReference type="InterPro" id="IPR001680">
    <property type="entry name" value="WD40_rpt"/>
</dbReference>
<sequence>MSISWNNKWRWHTGISADSVEWCPVEPHRNVLVCGTYQLDNDAQQSEDAKKQSRLGKIYLFIIDQNTTDLFPVQTLNIAGVLDQKWCYHNIQNNPVLAVATSEGCVELYRLQSEGDLLLKLWVKEEIGKDILALSLDWSTNKTPCEEPKLVVSDSSGCVTLLTVTDDGLKKVNTWKSHGFESWIAAFDYWNTDVFYSGGDDCIFKSYDVRVADGAVCMNKRHEAGVTAIRSHVHCEHQLLTGSYDEKARLWDARSLKSCITETDLGGGVWRLKWHPYHPDTVLAACMYGGFRILRVNPQQIDIISEYLEHESIAYGADWTHNLPSLVATCSFYDCKMHISEIVL</sequence>
<keyword evidence="10" id="KW-1185">Reference proteome</keyword>
<evidence type="ECO:0000313" key="10">
    <source>
        <dbReference type="Proteomes" id="UP001153714"/>
    </source>
</evidence>
<gene>
    <name evidence="9" type="ORF">DIATSA_LOCUS4330</name>
</gene>
<evidence type="ECO:0000256" key="3">
    <source>
        <dbReference type="ARBA" id="ARBA00022737"/>
    </source>
</evidence>
<dbReference type="EC" id="3.1.1.97" evidence="6"/>
<dbReference type="GO" id="GO:0017183">
    <property type="term" value="P:protein histidyl modification to diphthamide"/>
    <property type="evidence" value="ECO:0007669"/>
    <property type="project" value="TreeGrafter"/>
</dbReference>
<name>A0A9N9WBF1_9NEOP</name>
<evidence type="ECO:0000256" key="2">
    <source>
        <dbReference type="ARBA" id="ARBA00022574"/>
    </source>
</evidence>
<dbReference type="InterPro" id="IPR036322">
    <property type="entry name" value="WD40_repeat_dom_sf"/>
</dbReference>
<evidence type="ECO:0000256" key="6">
    <source>
        <dbReference type="ARBA" id="ARBA00039131"/>
    </source>
</evidence>
<dbReference type="SMART" id="SM00320">
    <property type="entry name" value="WD40"/>
    <property type="match status" value="3"/>
</dbReference>
<dbReference type="PANTHER" id="PTHR46042">
    <property type="entry name" value="DIPHTHINE METHYLTRANSFERASE"/>
    <property type="match status" value="1"/>
</dbReference>
<evidence type="ECO:0000256" key="8">
    <source>
        <dbReference type="PROSITE-ProRule" id="PRU00221"/>
    </source>
</evidence>
<evidence type="ECO:0000256" key="5">
    <source>
        <dbReference type="ARBA" id="ARBA00038092"/>
    </source>
</evidence>
<dbReference type="InterPro" id="IPR015943">
    <property type="entry name" value="WD40/YVTN_repeat-like_dom_sf"/>
</dbReference>
<evidence type="ECO:0000313" key="9">
    <source>
        <dbReference type="EMBL" id="CAG9786376.1"/>
    </source>
</evidence>
<comment type="catalytic activity">
    <reaction evidence="7">
        <text>diphthine methyl ester-[translation elongation factor 2] + H2O = diphthine-[translation elongation factor 2] + methanol + H(+)</text>
        <dbReference type="Rhea" id="RHEA:42656"/>
        <dbReference type="Rhea" id="RHEA-COMP:10172"/>
        <dbReference type="Rhea" id="RHEA-COMP:10173"/>
        <dbReference type="ChEBI" id="CHEBI:15377"/>
        <dbReference type="ChEBI" id="CHEBI:15378"/>
        <dbReference type="ChEBI" id="CHEBI:17790"/>
        <dbReference type="ChEBI" id="CHEBI:79005"/>
        <dbReference type="ChEBI" id="CHEBI:82696"/>
        <dbReference type="EC" id="3.1.1.97"/>
    </reaction>
</comment>
<comment type="similarity">
    <text evidence="5">Belongs to the DPH7 family.</text>
</comment>
<evidence type="ECO:0000256" key="4">
    <source>
        <dbReference type="ARBA" id="ARBA00022801"/>
    </source>
</evidence>
<dbReference type="Proteomes" id="UP001153714">
    <property type="component" value="Chromosome 15"/>
</dbReference>
<dbReference type="PROSITE" id="PS50082">
    <property type="entry name" value="WD_REPEATS_2"/>
    <property type="match status" value="1"/>
</dbReference>
<reference evidence="9" key="2">
    <citation type="submission" date="2022-10" db="EMBL/GenBank/DDBJ databases">
        <authorList>
            <consortium name="ENA_rothamsted_submissions"/>
            <consortium name="culmorum"/>
            <person name="King R."/>
        </authorList>
    </citation>
    <scope>NUCLEOTIDE SEQUENCE</scope>
</reference>
<comment type="pathway">
    <text evidence="1">Protein modification; peptidyl-diphthamide biosynthesis.</text>
</comment>
<dbReference type="PROSITE" id="PS00678">
    <property type="entry name" value="WD_REPEATS_1"/>
    <property type="match status" value="1"/>
</dbReference>
<organism evidence="9 10">
    <name type="scientific">Diatraea saccharalis</name>
    <name type="common">sugarcane borer</name>
    <dbReference type="NCBI Taxonomy" id="40085"/>
    <lineage>
        <taxon>Eukaryota</taxon>
        <taxon>Metazoa</taxon>
        <taxon>Ecdysozoa</taxon>
        <taxon>Arthropoda</taxon>
        <taxon>Hexapoda</taxon>
        <taxon>Insecta</taxon>
        <taxon>Pterygota</taxon>
        <taxon>Neoptera</taxon>
        <taxon>Endopterygota</taxon>
        <taxon>Lepidoptera</taxon>
        <taxon>Glossata</taxon>
        <taxon>Ditrysia</taxon>
        <taxon>Pyraloidea</taxon>
        <taxon>Crambidae</taxon>
        <taxon>Crambinae</taxon>
        <taxon>Diatraea</taxon>
    </lineage>
</organism>
<dbReference type="PANTHER" id="PTHR46042:SF1">
    <property type="entry name" value="DIPHTHINE METHYLTRANSFERASE"/>
    <property type="match status" value="1"/>
</dbReference>
<dbReference type="InterPro" id="IPR019775">
    <property type="entry name" value="WD40_repeat_CS"/>
</dbReference>
<keyword evidence="4" id="KW-0378">Hydrolase</keyword>
<dbReference type="AlphaFoldDB" id="A0A9N9WBF1"/>
<protein>
    <recommendedName>
        <fullName evidence="6">methylated diphthine methylhydrolase</fullName>
        <ecNumber evidence="6">3.1.1.97</ecNumber>
    </recommendedName>
</protein>
<dbReference type="GO" id="GO:0061685">
    <property type="term" value="F:diphthine methylesterase activity"/>
    <property type="evidence" value="ECO:0007669"/>
    <property type="project" value="UniProtKB-EC"/>
</dbReference>
<dbReference type="Gene3D" id="2.130.10.10">
    <property type="entry name" value="YVTN repeat-like/Quinoprotein amine dehydrogenase"/>
    <property type="match status" value="1"/>
</dbReference>
<dbReference type="SUPFAM" id="SSF50978">
    <property type="entry name" value="WD40 repeat-like"/>
    <property type="match status" value="1"/>
</dbReference>
<evidence type="ECO:0000256" key="1">
    <source>
        <dbReference type="ARBA" id="ARBA00005156"/>
    </source>
</evidence>
<keyword evidence="2 8" id="KW-0853">WD repeat</keyword>
<reference evidence="9" key="1">
    <citation type="submission" date="2021-12" db="EMBL/GenBank/DDBJ databases">
        <authorList>
            <person name="King R."/>
        </authorList>
    </citation>
    <scope>NUCLEOTIDE SEQUENCE</scope>
</reference>
<dbReference type="EMBL" id="OU893346">
    <property type="protein sequence ID" value="CAG9786376.1"/>
    <property type="molecule type" value="Genomic_DNA"/>
</dbReference>